<protein>
    <submittedName>
        <fullName evidence="7">Transcription factor</fullName>
    </submittedName>
</protein>
<dbReference type="Pfam" id="PF00010">
    <property type="entry name" value="HLH"/>
    <property type="match status" value="1"/>
</dbReference>
<comment type="subcellular location">
    <subcellularLocation>
        <location evidence="1">Nucleus</location>
    </subcellularLocation>
</comment>
<dbReference type="GO" id="GO:0005634">
    <property type="term" value="C:nucleus"/>
    <property type="evidence" value="ECO:0007669"/>
    <property type="project" value="UniProtKB-SubCell"/>
</dbReference>
<feature type="compositionally biased region" description="Basic and acidic residues" evidence="5">
    <location>
        <begin position="100"/>
        <end position="109"/>
    </location>
</feature>
<dbReference type="PANTHER" id="PTHR12565">
    <property type="entry name" value="STEROL REGULATORY ELEMENT-BINDING PROTEIN"/>
    <property type="match status" value="1"/>
</dbReference>
<keyword evidence="8" id="KW-1185">Reference proteome</keyword>
<dbReference type="SUPFAM" id="SSF47459">
    <property type="entry name" value="HLH, helix-loop-helix DNA-binding domain"/>
    <property type="match status" value="1"/>
</dbReference>
<keyword evidence="3" id="KW-0804">Transcription</keyword>
<dbReference type="GO" id="GO:0046983">
    <property type="term" value="F:protein dimerization activity"/>
    <property type="evidence" value="ECO:0007669"/>
    <property type="project" value="InterPro"/>
</dbReference>
<dbReference type="AlphaFoldDB" id="A0AAE1WZA4"/>
<accession>A0AAE1WZA4</accession>
<evidence type="ECO:0000256" key="4">
    <source>
        <dbReference type="ARBA" id="ARBA00023242"/>
    </source>
</evidence>
<dbReference type="PANTHER" id="PTHR12565:SF321">
    <property type="entry name" value="TRANSCRIPTION FACTOR BHLH089"/>
    <property type="match status" value="1"/>
</dbReference>
<comment type="caution">
    <text evidence="7">The sequence shown here is derived from an EMBL/GenBank/DDBJ whole genome shotgun (WGS) entry which is preliminary data.</text>
</comment>
<dbReference type="PROSITE" id="PS50888">
    <property type="entry name" value="BHLH"/>
    <property type="match status" value="1"/>
</dbReference>
<feature type="compositionally biased region" description="Basic and acidic residues" evidence="5">
    <location>
        <begin position="138"/>
        <end position="151"/>
    </location>
</feature>
<dbReference type="InterPro" id="IPR011598">
    <property type="entry name" value="bHLH_dom"/>
</dbReference>
<organism evidence="7 8">
    <name type="scientific">Sesamum angolense</name>
    <dbReference type="NCBI Taxonomy" id="2727404"/>
    <lineage>
        <taxon>Eukaryota</taxon>
        <taxon>Viridiplantae</taxon>
        <taxon>Streptophyta</taxon>
        <taxon>Embryophyta</taxon>
        <taxon>Tracheophyta</taxon>
        <taxon>Spermatophyta</taxon>
        <taxon>Magnoliopsida</taxon>
        <taxon>eudicotyledons</taxon>
        <taxon>Gunneridae</taxon>
        <taxon>Pentapetalae</taxon>
        <taxon>asterids</taxon>
        <taxon>lamiids</taxon>
        <taxon>Lamiales</taxon>
        <taxon>Pedaliaceae</taxon>
        <taxon>Sesamum</taxon>
    </lineage>
</organism>
<keyword evidence="4" id="KW-0539">Nucleus</keyword>
<evidence type="ECO:0000313" key="8">
    <source>
        <dbReference type="Proteomes" id="UP001289374"/>
    </source>
</evidence>
<evidence type="ECO:0000256" key="5">
    <source>
        <dbReference type="SAM" id="MobiDB-lite"/>
    </source>
</evidence>
<evidence type="ECO:0000256" key="3">
    <source>
        <dbReference type="ARBA" id="ARBA00023163"/>
    </source>
</evidence>
<dbReference type="InterPro" id="IPR024097">
    <property type="entry name" value="bHLH_ZIP_TF"/>
</dbReference>
<evidence type="ECO:0000256" key="2">
    <source>
        <dbReference type="ARBA" id="ARBA00023015"/>
    </source>
</evidence>
<reference evidence="7" key="1">
    <citation type="submission" date="2020-06" db="EMBL/GenBank/DDBJ databases">
        <authorList>
            <person name="Li T."/>
            <person name="Hu X."/>
            <person name="Zhang T."/>
            <person name="Song X."/>
            <person name="Zhang H."/>
            <person name="Dai N."/>
            <person name="Sheng W."/>
            <person name="Hou X."/>
            <person name="Wei L."/>
        </authorList>
    </citation>
    <scope>NUCLEOTIDE SEQUENCE</scope>
    <source>
        <strain evidence="7">K16</strain>
        <tissue evidence="7">Leaf</tissue>
    </source>
</reference>
<feature type="region of interest" description="Disordered" evidence="5">
    <location>
        <begin position="93"/>
        <end position="151"/>
    </location>
</feature>
<keyword evidence="2" id="KW-0805">Transcription regulation</keyword>
<sequence length="328" mass="35760">MDQPLVNEASFTVAINPSSYSLAELLSSGMCGGGGGLGLRVGSLGEGGSGVGGVGDVSLEQSTVTYQSVGRGGNGGGKRRRGVVNFIEDDSSKLVSTSSDNHDLNESNGKRVKASGSGDEDSGSKSEAETNSLTSIKPIEEKSKPEPPKDYIHVRARRGQATDSHSLAERARREKISERMKTLQDLVPGCNKFLSMKLEAVNSRLDPTIEGFPIKDEFNSKQLVAGKSYGYLRGRVEAVYLGTLKAYSLNYVVEFIYVKRAVIIFTGVWQHRHLMPMERYIGHERPKNIVKEHKQSGRICSGRDVRVSRVILLEFSGFQVIGKSQPFM</sequence>
<evidence type="ECO:0000256" key="1">
    <source>
        <dbReference type="ARBA" id="ARBA00004123"/>
    </source>
</evidence>
<dbReference type="EMBL" id="JACGWL010000005">
    <property type="protein sequence ID" value="KAK4402345.1"/>
    <property type="molecule type" value="Genomic_DNA"/>
</dbReference>
<dbReference type="Gene3D" id="4.10.280.10">
    <property type="entry name" value="Helix-loop-helix DNA-binding domain"/>
    <property type="match status" value="1"/>
</dbReference>
<evidence type="ECO:0000259" key="6">
    <source>
        <dbReference type="PROSITE" id="PS50888"/>
    </source>
</evidence>
<dbReference type="Proteomes" id="UP001289374">
    <property type="component" value="Unassembled WGS sequence"/>
</dbReference>
<proteinExistence type="predicted"/>
<dbReference type="GO" id="GO:0003700">
    <property type="term" value="F:DNA-binding transcription factor activity"/>
    <property type="evidence" value="ECO:0007669"/>
    <property type="project" value="TreeGrafter"/>
</dbReference>
<gene>
    <name evidence="7" type="ORF">Sango_0975200</name>
</gene>
<reference evidence="7" key="2">
    <citation type="journal article" date="2024" name="Plant">
        <title>Genomic evolution and insights into agronomic trait innovations of Sesamum species.</title>
        <authorList>
            <person name="Miao H."/>
            <person name="Wang L."/>
            <person name="Qu L."/>
            <person name="Liu H."/>
            <person name="Sun Y."/>
            <person name="Le M."/>
            <person name="Wang Q."/>
            <person name="Wei S."/>
            <person name="Zheng Y."/>
            <person name="Lin W."/>
            <person name="Duan Y."/>
            <person name="Cao H."/>
            <person name="Xiong S."/>
            <person name="Wang X."/>
            <person name="Wei L."/>
            <person name="Li C."/>
            <person name="Ma Q."/>
            <person name="Ju M."/>
            <person name="Zhao R."/>
            <person name="Li G."/>
            <person name="Mu C."/>
            <person name="Tian Q."/>
            <person name="Mei H."/>
            <person name="Zhang T."/>
            <person name="Gao T."/>
            <person name="Zhang H."/>
        </authorList>
    </citation>
    <scope>NUCLEOTIDE SEQUENCE</scope>
    <source>
        <strain evidence="7">K16</strain>
    </source>
</reference>
<evidence type="ECO:0000313" key="7">
    <source>
        <dbReference type="EMBL" id="KAK4402345.1"/>
    </source>
</evidence>
<name>A0AAE1WZA4_9LAMI</name>
<dbReference type="InterPro" id="IPR036638">
    <property type="entry name" value="HLH_DNA-bd_sf"/>
</dbReference>
<feature type="domain" description="BHLH" evidence="6">
    <location>
        <begin position="160"/>
        <end position="235"/>
    </location>
</feature>